<feature type="compositionally biased region" description="Polar residues" evidence="5">
    <location>
        <begin position="1"/>
        <end position="13"/>
    </location>
</feature>
<dbReference type="Pfam" id="PF06886">
    <property type="entry name" value="TPX2"/>
    <property type="match status" value="1"/>
</dbReference>
<name>A0AAD7K6P8_9AGAR</name>
<feature type="region of interest" description="Disordered" evidence="5">
    <location>
        <begin position="66"/>
        <end position="102"/>
    </location>
</feature>
<dbReference type="AlphaFoldDB" id="A0AAD7K6P8"/>
<dbReference type="EMBL" id="JARJLG010000007">
    <property type="protein sequence ID" value="KAJ7779462.1"/>
    <property type="molecule type" value="Genomic_DNA"/>
</dbReference>
<keyword evidence="3" id="KW-0963">Cytoplasm</keyword>
<comment type="similarity">
    <text evidence="2">Belongs to the TPX2 family.</text>
</comment>
<organism evidence="7 8">
    <name type="scientific">Mycena maculata</name>
    <dbReference type="NCBI Taxonomy" id="230809"/>
    <lineage>
        <taxon>Eukaryota</taxon>
        <taxon>Fungi</taxon>
        <taxon>Dikarya</taxon>
        <taxon>Basidiomycota</taxon>
        <taxon>Agaricomycotina</taxon>
        <taxon>Agaricomycetes</taxon>
        <taxon>Agaricomycetidae</taxon>
        <taxon>Agaricales</taxon>
        <taxon>Marasmiineae</taxon>
        <taxon>Mycenaceae</taxon>
        <taxon>Mycena</taxon>
    </lineage>
</organism>
<keyword evidence="4" id="KW-0206">Cytoskeleton</keyword>
<dbReference type="Proteomes" id="UP001215280">
    <property type="component" value="Unassembled WGS sequence"/>
</dbReference>
<evidence type="ECO:0000313" key="7">
    <source>
        <dbReference type="EMBL" id="KAJ7779462.1"/>
    </source>
</evidence>
<reference evidence="7" key="1">
    <citation type="submission" date="2023-03" db="EMBL/GenBank/DDBJ databases">
        <title>Massive genome expansion in bonnet fungi (Mycena s.s.) driven by repeated elements and novel gene families across ecological guilds.</title>
        <authorList>
            <consortium name="Lawrence Berkeley National Laboratory"/>
            <person name="Harder C.B."/>
            <person name="Miyauchi S."/>
            <person name="Viragh M."/>
            <person name="Kuo A."/>
            <person name="Thoen E."/>
            <person name="Andreopoulos B."/>
            <person name="Lu D."/>
            <person name="Skrede I."/>
            <person name="Drula E."/>
            <person name="Henrissat B."/>
            <person name="Morin E."/>
            <person name="Kohler A."/>
            <person name="Barry K."/>
            <person name="LaButti K."/>
            <person name="Morin E."/>
            <person name="Salamov A."/>
            <person name="Lipzen A."/>
            <person name="Mereny Z."/>
            <person name="Hegedus B."/>
            <person name="Baldrian P."/>
            <person name="Stursova M."/>
            <person name="Weitz H."/>
            <person name="Taylor A."/>
            <person name="Grigoriev I.V."/>
            <person name="Nagy L.G."/>
            <person name="Martin F."/>
            <person name="Kauserud H."/>
        </authorList>
    </citation>
    <scope>NUCLEOTIDE SEQUENCE</scope>
    <source>
        <strain evidence="7">CBHHK188m</strain>
    </source>
</reference>
<sequence>MLNATVPRQSNFEAGTGDPESGGAPAKAYNIPDFKVMHAVWDAQSALRRSQLAPTVPVPIAFSTDARAKERERFDEKVREKERERAATREVQRREREVEEARQVRELRKRAIPKAHEVPEWYKEAPRKNNGTGTTGAQ</sequence>
<feature type="region of interest" description="Disordered" evidence="5">
    <location>
        <begin position="118"/>
        <end position="138"/>
    </location>
</feature>
<evidence type="ECO:0000259" key="6">
    <source>
        <dbReference type="Pfam" id="PF06886"/>
    </source>
</evidence>
<evidence type="ECO:0000256" key="2">
    <source>
        <dbReference type="ARBA" id="ARBA00005885"/>
    </source>
</evidence>
<dbReference type="GO" id="GO:0005856">
    <property type="term" value="C:cytoskeleton"/>
    <property type="evidence" value="ECO:0007669"/>
    <property type="project" value="UniProtKB-SubCell"/>
</dbReference>
<evidence type="ECO:0000256" key="5">
    <source>
        <dbReference type="SAM" id="MobiDB-lite"/>
    </source>
</evidence>
<dbReference type="InterPro" id="IPR027329">
    <property type="entry name" value="TPX2_C"/>
</dbReference>
<feature type="region of interest" description="Disordered" evidence="5">
    <location>
        <begin position="1"/>
        <end position="27"/>
    </location>
</feature>
<proteinExistence type="inferred from homology"/>
<comment type="subcellular location">
    <subcellularLocation>
        <location evidence="1">Cytoplasm</location>
        <location evidence="1">Cytoskeleton</location>
    </subcellularLocation>
</comment>
<evidence type="ECO:0000256" key="4">
    <source>
        <dbReference type="ARBA" id="ARBA00023212"/>
    </source>
</evidence>
<feature type="domain" description="TPX2 C-terminal" evidence="6">
    <location>
        <begin position="61"/>
        <end position="128"/>
    </location>
</feature>
<protein>
    <recommendedName>
        <fullName evidence="6">TPX2 C-terminal domain-containing protein</fullName>
    </recommendedName>
</protein>
<feature type="compositionally biased region" description="Basic and acidic residues" evidence="5">
    <location>
        <begin position="118"/>
        <end position="127"/>
    </location>
</feature>
<evidence type="ECO:0000313" key="8">
    <source>
        <dbReference type="Proteomes" id="UP001215280"/>
    </source>
</evidence>
<keyword evidence="8" id="KW-1185">Reference proteome</keyword>
<comment type="caution">
    <text evidence="7">The sequence shown here is derived from an EMBL/GenBank/DDBJ whole genome shotgun (WGS) entry which is preliminary data.</text>
</comment>
<feature type="compositionally biased region" description="Polar residues" evidence="5">
    <location>
        <begin position="129"/>
        <end position="138"/>
    </location>
</feature>
<evidence type="ECO:0000256" key="1">
    <source>
        <dbReference type="ARBA" id="ARBA00004245"/>
    </source>
</evidence>
<gene>
    <name evidence="7" type="ORF">DFH07DRAFT_876122</name>
</gene>
<evidence type="ECO:0000256" key="3">
    <source>
        <dbReference type="ARBA" id="ARBA00022490"/>
    </source>
</evidence>
<accession>A0AAD7K6P8</accession>